<dbReference type="GO" id="GO:0009117">
    <property type="term" value="P:nucleotide metabolic process"/>
    <property type="evidence" value="ECO:0007669"/>
    <property type="project" value="InterPro"/>
</dbReference>
<keyword evidence="4 6" id="KW-0413">Isomerase</keyword>
<dbReference type="CDD" id="cd16009">
    <property type="entry name" value="PPM"/>
    <property type="match status" value="1"/>
</dbReference>
<dbReference type="Gene3D" id="3.40.720.10">
    <property type="entry name" value="Alkaline Phosphatase, subunit A"/>
    <property type="match status" value="1"/>
</dbReference>
<dbReference type="AlphaFoldDB" id="A0A845ENU9"/>
<protein>
    <submittedName>
        <fullName evidence="6">Phosphopentomutase</fullName>
        <ecNumber evidence="6">5.4.2.7</ecNumber>
    </submittedName>
</protein>
<proteinExistence type="inferred from homology"/>
<sequence>MGRMVVLILDSFGIGAMDDCDEYEPEDCVANTYEHIRNKVALSIPTMYSLGLNQLVDGTGIPKGAYGKSRLAHHGADTYMGHQEIVGSLPKRPTKRLMKDVHEEIATSLLSENFNVAYPNEDLPVLLIDDAIIVADNIESTPGNIINVTADLTKVSFEYALQVGSVVREVVDTSRVITLGGPHTSVERLLAVIKKGEMGQWGIDSPKAGVYGRDYHVRHMGYGVNVQKQFQTLAESKIPVYRIGKTADVLEGKHLAYPIVNTTEVLQQLKEAFSKEKHGAFLVNVQETDLAGHAEDTKWYASLLEEVENWLKEFIPQLKEDDILIVTADHGNDPTIGHSKHTREYTPLMITGPKVRAVSIGTRNTMADIGATLSDYFRIESTEAGTSFLNQILEG</sequence>
<evidence type="ECO:0000313" key="6">
    <source>
        <dbReference type="EMBL" id="MYL62091.1"/>
    </source>
</evidence>
<evidence type="ECO:0000256" key="2">
    <source>
        <dbReference type="ARBA" id="ARBA00022723"/>
    </source>
</evidence>
<dbReference type="PIRSF" id="PIRSF001491">
    <property type="entry name" value="Ppentomutase"/>
    <property type="match status" value="1"/>
</dbReference>
<dbReference type="Pfam" id="PF01676">
    <property type="entry name" value="Metalloenzyme"/>
    <property type="match status" value="1"/>
</dbReference>
<dbReference type="NCBIfam" id="NF009049">
    <property type="entry name" value="PRK12383.1"/>
    <property type="match status" value="1"/>
</dbReference>
<dbReference type="InterPro" id="IPR010045">
    <property type="entry name" value="DeoB"/>
</dbReference>
<accession>A0A845ENU9</accession>
<evidence type="ECO:0000256" key="1">
    <source>
        <dbReference type="ARBA" id="ARBA00010373"/>
    </source>
</evidence>
<dbReference type="InterPro" id="IPR017850">
    <property type="entry name" value="Alkaline_phosphatase_core_sf"/>
</dbReference>
<dbReference type="SUPFAM" id="SSF53649">
    <property type="entry name" value="Alkaline phosphatase-like"/>
    <property type="match status" value="1"/>
</dbReference>
<dbReference type="PANTHER" id="PTHR21110">
    <property type="entry name" value="PHOSPHOPENTOMUTASE"/>
    <property type="match status" value="1"/>
</dbReference>
<keyword evidence="2" id="KW-0479">Metal-binding</keyword>
<dbReference type="Gene3D" id="3.30.70.1250">
    <property type="entry name" value="Phosphopentomutase"/>
    <property type="match status" value="1"/>
</dbReference>
<feature type="domain" description="Metalloenzyme" evidence="5">
    <location>
        <begin position="3"/>
        <end position="380"/>
    </location>
</feature>
<evidence type="ECO:0000256" key="3">
    <source>
        <dbReference type="ARBA" id="ARBA00023211"/>
    </source>
</evidence>
<dbReference type="InterPro" id="IPR006124">
    <property type="entry name" value="Metalloenzyme"/>
</dbReference>
<name>A0A845ENU9_9BACL</name>
<organism evidence="6 7">
    <name type="scientific">Guptibacillus hwajinpoensis</name>
    <dbReference type="NCBI Taxonomy" id="208199"/>
    <lineage>
        <taxon>Bacteria</taxon>
        <taxon>Bacillati</taxon>
        <taxon>Bacillota</taxon>
        <taxon>Bacilli</taxon>
        <taxon>Bacillales</taxon>
        <taxon>Guptibacillaceae</taxon>
        <taxon>Guptibacillus</taxon>
    </lineage>
</organism>
<comment type="caution">
    <text evidence="6">The sequence shown here is derived from an EMBL/GenBank/DDBJ whole genome shotgun (WGS) entry which is preliminary data.</text>
</comment>
<dbReference type="EC" id="5.4.2.7" evidence="6"/>
<dbReference type="RefSeq" id="WP_160917980.1">
    <property type="nucleotide sequence ID" value="NZ_WMEY01000001.1"/>
</dbReference>
<dbReference type="Proteomes" id="UP000447833">
    <property type="component" value="Unassembled WGS sequence"/>
</dbReference>
<dbReference type="GO" id="GO:0005829">
    <property type="term" value="C:cytosol"/>
    <property type="evidence" value="ECO:0007669"/>
    <property type="project" value="TreeGrafter"/>
</dbReference>
<dbReference type="GO" id="GO:0043094">
    <property type="term" value="P:metabolic compound salvage"/>
    <property type="evidence" value="ECO:0007669"/>
    <property type="project" value="InterPro"/>
</dbReference>
<dbReference type="EMBL" id="WMEY01000001">
    <property type="protein sequence ID" value="MYL62091.1"/>
    <property type="molecule type" value="Genomic_DNA"/>
</dbReference>
<reference evidence="6 7" key="1">
    <citation type="submission" date="2019-11" db="EMBL/GenBank/DDBJ databases">
        <title>Genome sequences of 17 halophilic strains isolated from different environments.</title>
        <authorList>
            <person name="Furrow R.E."/>
        </authorList>
    </citation>
    <scope>NUCLEOTIDE SEQUENCE [LARGE SCALE GENOMIC DNA]</scope>
    <source>
        <strain evidence="6 7">22506_14_FS</strain>
    </source>
</reference>
<dbReference type="InterPro" id="IPR024052">
    <property type="entry name" value="Phosphopentomutase_DeoB_cap_sf"/>
</dbReference>
<evidence type="ECO:0000259" key="5">
    <source>
        <dbReference type="Pfam" id="PF01676"/>
    </source>
</evidence>
<gene>
    <name evidence="6" type="ORF">GLW07_01850</name>
</gene>
<comment type="similarity">
    <text evidence="1">Belongs to the phosphopentomutase family.</text>
</comment>
<dbReference type="PANTHER" id="PTHR21110:SF0">
    <property type="entry name" value="PHOSPHOPENTOMUTASE"/>
    <property type="match status" value="1"/>
</dbReference>
<dbReference type="GO" id="GO:0008973">
    <property type="term" value="F:phosphopentomutase activity"/>
    <property type="evidence" value="ECO:0007669"/>
    <property type="project" value="UniProtKB-EC"/>
</dbReference>
<keyword evidence="3" id="KW-0464">Manganese</keyword>
<dbReference type="GO" id="GO:0000287">
    <property type="term" value="F:magnesium ion binding"/>
    <property type="evidence" value="ECO:0007669"/>
    <property type="project" value="InterPro"/>
</dbReference>
<evidence type="ECO:0000313" key="7">
    <source>
        <dbReference type="Proteomes" id="UP000447833"/>
    </source>
</evidence>
<evidence type="ECO:0000256" key="4">
    <source>
        <dbReference type="ARBA" id="ARBA00023235"/>
    </source>
</evidence>